<protein>
    <submittedName>
        <fullName evidence="2">Uncharacterized protein</fullName>
    </submittedName>
</protein>
<gene>
    <name evidence="2" type="ORF">EFY79_19125</name>
</gene>
<keyword evidence="3" id="KW-1185">Reference proteome</keyword>
<evidence type="ECO:0000256" key="1">
    <source>
        <dbReference type="SAM" id="Coils"/>
    </source>
</evidence>
<accession>A0A3M9N6Q5</accession>
<comment type="caution">
    <text evidence="2">The sequence shown here is derived from an EMBL/GenBank/DDBJ whole genome shotgun (WGS) entry which is preliminary data.</text>
</comment>
<dbReference type="AlphaFoldDB" id="A0A3M9N6Q5"/>
<keyword evidence="1" id="KW-0175">Coiled coil</keyword>
<dbReference type="RefSeq" id="WP_123122363.1">
    <property type="nucleotide sequence ID" value="NZ_RJJR01000020.1"/>
</dbReference>
<evidence type="ECO:0000313" key="2">
    <source>
        <dbReference type="EMBL" id="RNI33439.1"/>
    </source>
</evidence>
<dbReference type="Proteomes" id="UP000267223">
    <property type="component" value="Unassembled WGS sequence"/>
</dbReference>
<evidence type="ECO:0000313" key="3">
    <source>
        <dbReference type="Proteomes" id="UP000267223"/>
    </source>
</evidence>
<sequence>MDSILLKIKRDFTTDEAIQCLFKRISELEIEMGILKSELAEAQDMAERIKTERMHTKKLWTKDEMFAQLHQENEQSKSNSKHYKKSMEEWRNKYFSLVVKESSKQES</sequence>
<dbReference type="EMBL" id="RJJR01000020">
    <property type="protein sequence ID" value="RNI33439.1"/>
    <property type="molecule type" value="Genomic_DNA"/>
</dbReference>
<reference evidence="2 3" key="1">
    <citation type="submission" date="2018-11" db="EMBL/GenBank/DDBJ databases">
        <title>Draft genome sequence of Ferruginibacter sp. BO-59.</title>
        <authorList>
            <person name="Im W.T."/>
        </authorList>
    </citation>
    <scope>NUCLEOTIDE SEQUENCE [LARGE SCALE GENOMIC DNA]</scope>
    <source>
        <strain evidence="2 3">BO-59</strain>
    </source>
</reference>
<proteinExistence type="predicted"/>
<organism evidence="2 3">
    <name type="scientific">Hanamia caeni</name>
    <dbReference type="NCBI Taxonomy" id="2294116"/>
    <lineage>
        <taxon>Bacteria</taxon>
        <taxon>Pseudomonadati</taxon>
        <taxon>Bacteroidota</taxon>
        <taxon>Chitinophagia</taxon>
        <taxon>Chitinophagales</taxon>
        <taxon>Chitinophagaceae</taxon>
        <taxon>Hanamia</taxon>
    </lineage>
</organism>
<name>A0A3M9N6Q5_9BACT</name>
<feature type="coiled-coil region" evidence="1">
    <location>
        <begin position="25"/>
        <end position="52"/>
    </location>
</feature>